<dbReference type="OrthoDB" id="7061297at2"/>
<dbReference type="InterPro" id="IPR016933">
    <property type="entry name" value="UCP029688_pentapep"/>
</dbReference>
<dbReference type="PIRSF" id="PIRSF029688">
    <property type="entry name" value="UCP29688_pentapep"/>
    <property type="match status" value="1"/>
</dbReference>
<comment type="caution">
    <text evidence="1">The sequence shown here is derived from an EMBL/GenBank/DDBJ whole genome shotgun (WGS) entry which is preliminary data.</text>
</comment>
<evidence type="ECO:0000313" key="1">
    <source>
        <dbReference type="EMBL" id="PTU73912.1"/>
    </source>
</evidence>
<dbReference type="Proteomes" id="UP000244064">
    <property type="component" value="Unassembled WGS sequence"/>
</dbReference>
<dbReference type="Gene3D" id="2.160.20.80">
    <property type="entry name" value="E3 ubiquitin-protein ligase SopA"/>
    <property type="match status" value="1"/>
</dbReference>
<dbReference type="RefSeq" id="WP_108107343.1">
    <property type="nucleotide sequence ID" value="NZ_QASN01000019.1"/>
</dbReference>
<dbReference type="AlphaFoldDB" id="A0A2T5P840"/>
<proteinExistence type="predicted"/>
<sequence length="115" mass="13229">MTQPHQLESPLYRLLRSEDITTFNSQRISYPSVDMREGDFRGLDLRNLDAKGVDFRDAYFRGADLRGVDLRNALLEGASLAHAQISGTFFPFELDPDEILMSVNFGTRLRYRVTR</sequence>
<organism evidence="1 2">
    <name type="scientific">Pseudomonas mangrovi</name>
    <dbReference type="NCBI Taxonomy" id="2161748"/>
    <lineage>
        <taxon>Bacteria</taxon>
        <taxon>Pseudomonadati</taxon>
        <taxon>Pseudomonadota</taxon>
        <taxon>Gammaproteobacteria</taxon>
        <taxon>Pseudomonadales</taxon>
        <taxon>Pseudomonadaceae</taxon>
        <taxon>Pseudomonas</taxon>
    </lineage>
</organism>
<dbReference type="InterPro" id="IPR001646">
    <property type="entry name" value="5peptide_repeat"/>
</dbReference>
<gene>
    <name evidence="1" type="ORF">DBO85_11095</name>
</gene>
<evidence type="ECO:0008006" key="3">
    <source>
        <dbReference type="Google" id="ProtNLM"/>
    </source>
</evidence>
<keyword evidence="2" id="KW-1185">Reference proteome</keyword>
<accession>A0A2T5P840</accession>
<protein>
    <recommendedName>
        <fullName evidence="3">Pentapeptide repeat-containing protein</fullName>
    </recommendedName>
</protein>
<name>A0A2T5P840_9PSED</name>
<evidence type="ECO:0000313" key="2">
    <source>
        <dbReference type="Proteomes" id="UP000244064"/>
    </source>
</evidence>
<dbReference type="EMBL" id="QASN01000019">
    <property type="protein sequence ID" value="PTU73912.1"/>
    <property type="molecule type" value="Genomic_DNA"/>
</dbReference>
<dbReference type="SUPFAM" id="SSF141571">
    <property type="entry name" value="Pentapeptide repeat-like"/>
    <property type="match status" value="1"/>
</dbReference>
<dbReference type="Pfam" id="PF00805">
    <property type="entry name" value="Pentapeptide"/>
    <property type="match status" value="1"/>
</dbReference>
<reference evidence="1 2" key="1">
    <citation type="submission" date="2018-04" db="EMBL/GenBank/DDBJ databases">
        <title>Pseudomonas sp. nov., isolated from mangrove soil.</title>
        <authorList>
            <person name="Chen C."/>
        </authorList>
    </citation>
    <scope>NUCLEOTIDE SEQUENCE [LARGE SCALE GENOMIC DNA]</scope>
    <source>
        <strain evidence="1 2">TC-11</strain>
    </source>
</reference>